<dbReference type="PANTHER" id="PTHR33348:SF7">
    <property type="entry name" value="PRECURSOR OF CEP11-RELATED"/>
    <property type="match status" value="1"/>
</dbReference>
<dbReference type="GO" id="GO:1901371">
    <property type="term" value="P:regulation of leaf morphogenesis"/>
    <property type="evidence" value="ECO:0000318"/>
    <property type="project" value="GO_Central"/>
</dbReference>
<dbReference type="GO" id="GO:0006995">
    <property type="term" value="P:cellular response to nitrogen starvation"/>
    <property type="evidence" value="ECO:0007669"/>
    <property type="project" value="UniProtKB-ARBA"/>
</dbReference>
<evidence type="ECO:0000256" key="1">
    <source>
        <dbReference type="ARBA" id="ARBA00004271"/>
    </source>
</evidence>
<evidence type="ECO:0000313" key="10">
    <source>
        <dbReference type="EMBL" id="EEF39992.1"/>
    </source>
</evidence>
<gene>
    <name evidence="10" type="ORF">RCOM_0601250</name>
</gene>
<evidence type="ECO:0000256" key="5">
    <source>
        <dbReference type="ARBA" id="ARBA00022702"/>
    </source>
</evidence>
<comment type="similarity">
    <text evidence="2">Belongs to the C-terminally encoded plant signaling peptide (CEP) family.</text>
</comment>
<dbReference type="GO" id="GO:0048364">
    <property type="term" value="P:root development"/>
    <property type="evidence" value="ECO:0007669"/>
    <property type="project" value="InterPro"/>
</dbReference>
<dbReference type="AlphaFoldDB" id="B9S8I9"/>
<evidence type="ECO:0000256" key="7">
    <source>
        <dbReference type="ARBA" id="ARBA00023278"/>
    </source>
</evidence>
<dbReference type="InterPro" id="IPR033250">
    <property type="entry name" value="CEP"/>
</dbReference>
<feature type="compositionally biased region" description="Basic and acidic residues" evidence="8">
    <location>
        <begin position="48"/>
        <end position="61"/>
    </location>
</feature>
<dbReference type="GO" id="GO:1902025">
    <property type="term" value="P:nitrate import"/>
    <property type="evidence" value="ECO:0000318"/>
    <property type="project" value="GO_Central"/>
</dbReference>
<keyword evidence="6 9" id="KW-0732">Signal</keyword>
<dbReference type="Proteomes" id="UP000008311">
    <property type="component" value="Unassembled WGS sequence"/>
</dbReference>
<dbReference type="GO" id="GO:0005576">
    <property type="term" value="C:extracellular region"/>
    <property type="evidence" value="ECO:0000318"/>
    <property type="project" value="GO_Central"/>
</dbReference>
<comment type="subcellular location">
    <subcellularLocation>
        <location evidence="1">Secreted</location>
        <location evidence="1">Extracellular space</location>
        <location evidence="1">Apoplast</location>
    </subcellularLocation>
</comment>
<reference evidence="11" key="1">
    <citation type="journal article" date="2010" name="Nat. Biotechnol.">
        <title>Draft genome sequence of the oilseed species Ricinus communis.</title>
        <authorList>
            <person name="Chan A.P."/>
            <person name="Crabtree J."/>
            <person name="Zhao Q."/>
            <person name="Lorenzi H."/>
            <person name="Orvis J."/>
            <person name="Puiu D."/>
            <person name="Melake-Berhan A."/>
            <person name="Jones K.M."/>
            <person name="Redman J."/>
            <person name="Chen G."/>
            <person name="Cahoon E.B."/>
            <person name="Gedil M."/>
            <person name="Stanke M."/>
            <person name="Haas B.J."/>
            <person name="Wortman J.R."/>
            <person name="Fraser-Liggett C.M."/>
            <person name="Ravel J."/>
            <person name="Rabinowicz P.D."/>
        </authorList>
    </citation>
    <scope>NUCLEOTIDE SEQUENCE [LARGE SCALE GENOMIC DNA]</scope>
    <source>
        <strain evidence="11">cv. Hale</strain>
    </source>
</reference>
<dbReference type="InParanoid" id="B9S8I9"/>
<keyword evidence="4" id="KW-0964">Secreted</keyword>
<feature type="signal peptide" evidence="9">
    <location>
        <begin position="1"/>
        <end position="34"/>
    </location>
</feature>
<evidence type="ECO:0000256" key="6">
    <source>
        <dbReference type="ARBA" id="ARBA00022729"/>
    </source>
</evidence>
<keyword evidence="7" id="KW-0379">Hydroxylation</keyword>
<evidence type="ECO:0000256" key="4">
    <source>
        <dbReference type="ARBA" id="ARBA00022525"/>
    </source>
</evidence>
<organism evidence="10 11">
    <name type="scientific">Ricinus communis</name>
    <name type="common">Castor bean</name>
    <dbReference type="NCBI Taxonomy" id="3988"/>
    <lineage>
        <taxon>Eukaryota</taxon>
        <taxon>Viridiplantae</taxon>
        <taxon>Streptophyta</taxon>
        <taxon>Embryophyta</taxon>
        <taxon>Tracheophyta</taxon>
        <taxon>Spermatophyta</taxon>
        <taxon>Magnoliopsida</taxon>
        <taxon>eudicotyledons</taxon>
        <taxon>Gunneridae</taxon>
        <taxon>Pentapetalae</taxon>
        <taxon>rosids</taxon>
        <taxon>fabids</taxon>
        <taxon>Malpighiales</taxon>
        <taxon>Euphorbiaceae</taxon>
        <taxon>Acalyphoideae</taxon>
        <taxon>Acalypheae</taxon>
        <taxon>Ricinus</taxon>
    </lineage>
</organism>
<dbReference type="GO" id="GO:0005179">
    <property type="term" value="F:hormone activity"/>
    <property type="evidence" value="ECO:0000318"/>
    <property type="project" value="GO_Central"/>
</dbReference>
<protein>
    <submittedName>
        <fullName evidence="10">Uncharacterized protein</fullName>
    </submittedName>
</protein>
<evidence type="ECO:0000256" key="9">
    <source>
        <dbReference type="SAM" id="SignalP"/>
    </source>
</evidence>
<accession>B9S8I9</accession>
<name>B9S8I9_RICCO</name>
<feature type="chain" id="PRO_5002889082" evidence="9">
    <location>
        <begin position="35"/>
        <end position="101"/>
    </location>
</feature>
<evidence type="ECO:0000256" key="2">
    <source>
        <dbReference type="ARBA" id="ARBA00008963"/>
    </source>
</evidence>
<evidence type="ECO:0000313" key="11">
    <source>
        <dbReference type="Proteomes" id="UP000008311"/>
    </source>
</evidence>
<dbReference type="GO" id="GO:2000280">
    <property type="term" value="P:regulation of root development"/>
    <property type="evidence" value="ECO:0000318"/>
    <property type="project" value="GO_Central"/>
</dbReference>
<dbReference type="GO" id="GO:0048046">
    <property type="term" value="C:apoplast"/>
    <property type="evidence" value="ECO:0007669"/>
    <property type="project" value="UniProtKB-SubCell"/>
</dbReference>
<evidence type="ECO:0000256" key="3">
    <source>
        <dbReference type="ARBA" id="ARBA00022523"/>
    </source>
</evidence>
<dbReference type="EMBL" id="EQ973892">
    <property type="protein sequence ID" value="EEF39992.1"/>
    <property type="molecule type" value="Genomic_DNA"/>
</dbReference>
<feature type="region of interest" description="Disordered" evidence="8">
    <location>
        <begin position="48"/>
        <end position="68"/>
    </location>
</feature>
<keyword evidence="3" id="KW-0052">Apoplast</keyword>
<dbReference type="PANTHER" id="PTHR33348">
    <property type="entry name" value="PRECURSOR OF CEP5"/>
    <property type="match status" value="1"/>
</dbReference>
<keyword evidence="11" id="KW-1185">Reference proteome</keyword>
<proteinExistence type="inferred from homology"/>
<evidence type="ECO:0000256" key="8">
    <source>
        <dbReference type="SAM" id="MobiDB-lite"/>
    </source>
</evidence>
<keyword evidence="5" id="KW-0372">Hormone</keyword>
<dbReference type="eggNOG" id="ENOG502SD9R">
    <property type="taxonomic scope" value="Eukaryota"/>
</dbReference>
<sequence>MAIAASAAATNLMGTCTCLLVLILCHEAIYVVEGRHLKPKLCKKCSRRSESSLDVSKDGHHNTTTHLLNGDQEKISKMDFVDDFRPTAPGHSPGVGHSIQN</sequence>